<feature type="region of interest" description="Disordered" evidence="2">
    <location>
        <begin position="1"/>
        <end position="77"/>
    </location>
</feature>
<keyword evidence="1" id="KW-0479">Metal-binding</keyword>
<dbReference type="InterPro" id="IPR036875">
    <property type="entry name" value="Znf_CCHC_sf"/>
</dbReference>
<feature type="domain" description="CCHC-type" evidence="3">
    <location>
        <begin position="145"/>
        <end position="160"/>
    </location>
</feature>
<dbReference type="GO" id="GO:0003676">
    <property type="term" value="F:nucleic acid binding"/>
    <property type="evidence" value="ECO:0007669"/>
    <property type="project" value="InterPro"/>
</dbReference>
<comment type="caution">
    <text evidence="4">The sequence shown here is derived from an EMBL/GenBank/DDBJ whole genome shotgun (WGS) entry which is preliminary data.</text>
</comment>
<reference evidence="5" key="1">
    <citation type="journal article" date="2019" name="Gigascience">
        <title>De novo genome assembly of the endangered Acer yangbiense, a plant species with extremely small populations endemic to Yunnan Province, China.</title>
        <authorList>
            <person name="Yang J."/>
            <person name="Wariss H.M."/>
            <person name="Tao L."/>
            <person name="Zhang R."/>
            <person name="Yun Q."/>
            <person name="Hollingsworth P."/>
            <person name="Dao Z."/>
            <person name="Luo G."/>
            <person name="Guo H."/>
            <person name="Ma Y."/>
            <person name="Sun W."/>
        </authorList>
    </citation>
    <scope>NUCLEOTIDE SEQUENCE [LARGE SCALE GENOMIC DNA]</scope>
    <source>
        <strain evidence="5">cv. br00</strain>
    </source>
</reference>
<dbReference type="GO" id="GO:0008270">
    <property type="term" value="F:zinc ion binding"/>
    <property type="evidence" value="ECO:0007669"/>
    <property type="project" value="UniProtKB-KW"/>
</dbReference>
<dbReference type="Gene3D" id="4.10.60.10">
    <property type="entry name" value="Zinc finger, CCHC-type"/>
    <property type="match status" value="1"/>
</dbReference>
<protein>
    <recommendedName>
        <fullName evidence="3">CCHC-type domain-containing protein</fullName>
    </recommendedName>
</protein>
<proteinExistence type="predicted"/>
<evidence type="ECO:0000313" key="4">
    <source>
        <dbReference type="EMBL" id="KAB5557188.1"/>
    </source>
</evidence>
<dbReference type="PROSITE" id="PS50158">
    <property type="entry name" value="ZF_CCHC"/>
    <property type="match status" value="1"/>
</dbReference>
<feature type="region of interest" description="Disordered" evidence="2">
    <location>
        <begin position="91"/>
        <end position="129"/>
    </location>
</feature>
<dbReference type="Pfam" id="PF00098">
    <property type="entry name" value="zf-CCHC"/>
    <property type="match status" value="1"/>
</dbReference>
<dbReference type="AlphaFoldDB" id="A0A5N5MQI0"/>
<evidence type="ECO:0000259" key="3">
    <source>
        <dbReference type="PROSITE" id="PS50158"/>
    </source>
</evidence>
<keyword evidence="1" id="KW-0863">Zinc-finger</keyword>
<evidence type="ECO:0000256" key="1">
    <source>
        <dbReference type="PROSITE-ProRule" id="PRU00047"/>
    </source>
</evidence>
<dbReference type="Proteomes" id="UP000326939">
    <property type="component" value="Chromosome 5"/>
</dbReference>
<name>A0A5N5MQI0_9ROSI</name>
<accession>A0A5N5MQI0</accession>
<organism evidence="4 5">
    <name type="scientific">Salix brachista</name>
    <dbReference type="NCBI Taxonomy" id="2182728"/>
    <lineage>
        <taxon>Eukaryota</taxon>
        <taxon>Viridiplantae</taxon>
        <taxon>Streptophyta</taxon>
        <taxon>Embryophyta</taxon>
        <taxon>Tracheophyta</taxon>
        <taxon>Spermatophyta</taxon>
        <taxon>Magnoliopsida</taxon>
        <taxon>eudicotyledons</taxon>
        <taxon>Gunneridae</taxon>
        <taxon>Pentapetalae</taxon>
        <taxon>rosids</taxon>
        <taxon>fabids</taxon>
        <taxon>Malpighiales</taxon>
        <taxon>Salicaceae</taxon>
        <taxon>Saliceae</taxon>
        <taxon>Salix</taxon>
    </lineage>
</organism>
<sequence length="367" mass="41175">MARLEAMVQRLVDRPPNPVDRGVINQPAARQQPIIARNRAYNDSSDEDSEGEIAGAPENQQQRRNQPEYRIPSSRSLHYRSMGETNFRGKLPALEGQIPPKPTANHTQALQGASSSHNPAGNRATAAGKEINRAPNVYAKSAGFKCYRCGQPGHRSNECPARRPVNLIEAGEDGEEEQFVEDETKIEGLLEGAEIAEEQGEFINYNVYVFNWEGRKIAMVPKRNQGGVLGKAINGDRSLLSLVTSLTELEMEVKEAQEVHVVVVRALVVAEKEASVEKLPQKISVILHDSHSIAKVRSVIGNHDFRLKKEKSWQEKVTRRYRVRQENFKFSVKLFNVLTRSERRLILTIDHKARLEKSYVTADGGII</sequence>
<dbReference type="SMART" id="SM00343">
    <property type="entry name" value="ZnF_C2HC"/>
    <property type="match status" value="1"/>
</dbReference>
<dbReference type="EMBL" id="VDCV01000005">
    <property type="protein sequence ID" value="KAB5557188.1"/>
    <property type="molecule type" value="Genomic_DNA"/>
</dbReference>
<evidence type="ECO:0000313" key="5">
    <source>
        <dbReference type="Proteomes" id="UP000326939"/>
    </source>
</evidence>
<keyword evidence="5" id="KW-1185">Reference proteome</keyword>
<evidence type="ECO:0000256" key="2">
    <source>
        <dbReference type="SAM" id="MobiDB-lite"/>
    </source>
</evidence>
<gene>
    <name evidence="4" type="ORF">DKX38_008097</name>
</gene>
<feature type="compositionally biased region" description="Polar residues" evidence="2">
    <location>
        <begin position="104"/>
        <end position="119"/>
    </location>
</feature>
<dbReference type="SUPFAM" id="SSF57756">
    <property type="entry name" value="Retrovirus zinc finger-like domains"/>
    <property type="match status" value="1"/>
</dbReference>
<keyword evidence="1" id="KW-0862">Zinc</keyword>
<dbReference type="InterPro" id="IPR001878">
    <property type="entry name" value="Znf_CCHC"/>
</dbReference>